<accession>A0A6J4QJL9</accession>
<evidence type="ECO:0000313" key="3">
    <source>
        <dbReference type="EMBL" id="CAA9439116.1"/>
    </source>
</evidence>
<dbReference type="AlphaFoldDB" id="A0A6J4QJL9"/>
<gene>
    <name evidence="3" type="ORF">AVDCRST_MAG78-2285</name>
</gene>
<organism evidence="3">
    <name type="scientific">uncultured Rubrobacteraceae bacterium</name>
    <dbReference type="NCBI Taxonomy" id="349277"/>
    <lineage>
        <taxon>Bacteria</taxon>
        <taxon>Bacillati</taxon>
        <taxon>Actinomycetota</taxon>
        <taxon>Rubrobacteria</taxon>
        <taxon>Rubrobacterales</taxon>
        <taxon>Rubrobacteraceae</taxon>
        <taxon>environmental samples</taxon>
    </lineage>
</organism>
<dbReference type="Pfam" id="PF19545">
    <property type="entry name" value="DUF6069"/>
    <property type="match status" value="1"/>
</dbReference>
<proteinExistence type="predicted"/>
<dbReference type="EMBL" id="CADCVB010000151">
    <property type="protein sequence ID" value="CAA9439116.1"/>
    <property type="molecule type" value="Genomic_DNA"/>
</dbReference>
<keyword evidence="2" id="KW-0812">Transmembrane</keyword>
<reference evidence="3" key="1">
    <citation type="submission" date="2020-02" db="EMBL/GenBank/DDBJ databases">
        <authorList>
            <person name="Meier V. D."/>
        </authorList>
    </citation>
    <scope>NUCLEOTIDE SEQUENCE</scope>
    <source>
        <strain evidence="3">AVDCRST_MAG78</strain>
    </source>
</reference>
<dbReference type="InterPro" id="IPR045713">
    <property type="entry name" value="DUF6069"/>
</dbReference>
<feature type="transmembrane region" description="Helical" evidence="2">
    <location>
        <begin position="46"/>
        <end position="66"/>
    </location>
</feature>
<sequence>MLALLGWLTRQPVRSFRVLATIVLVLSFATPFTTPGAPLAMVATLLLMHVVAAVVVVVVSVLTTLARAKQDRTGRFVDPVTGRGRPGGDTRFLSGTV</sequence>
<feature type="region of interest" description="Disordered" evidence="1">
    <location>
        <begin position="76"/>
        <end position="97"/>
    </location>
</feature>
<keyword evidence="2" id="KW-1133">Transmembrane helix</keyword>
<keyword evidence="2" id="KW-0472">Membrane</keyword>
<name>A0A6J4QJL9_9ACTN</name>
<evidence type="ECO:0000256" key="1">
    <source>
        <dbReference type="SAM" id="MobiDB-lite"/>
    </source>
</evidence>
<protein>
    <submittedName>
        <fullName evidence="3">Uncharacterized protein</fullName>
    </submittedName>
</protein>
<evidence type="ECO:0000256" key="2">
    <source>
        <dbReference type="SAM" id="Phobius"/>
    </source>
</evidence>